<proteinExistence type="predicted"/>
<feature type="region of interest" description="Disordered" evidence="1">
    <location>
        <begin position="179"/>
        <end position="210"/>
    </location>
</feature>
<accession>A0ABT8EXR4</accession>
<protein>
    <submittedName>
        <fullName evidence="2">Sigma factor</fullName>
    </submittedName>
</protein>
<evidence type="ECO:0000313" key="2">
    <source>
        <dbReference type="EMBL" id="MDN4162955.1"/>
    </source>
</evidence>
<name>A0ABT8EXR4_9ACTN</name>
<reference evidence="2" key="1">
    <citation type="submission" date="2023-06" db="EMBL/GenBank/DDBJ databases">
        <title>Draft genome sequence of Nocardioides sp. SOB72.</title>
        <authorList>
            <person name="Zhang G."/>
        </authorList>
    </citation>
    <scope>NUCLEOTIDE SEQUENCE</scope>
    <source>
        <strain evidence="2">SOB72</strain>
    </source>
</reference>
<feature type="compositionally biased region" description="Basic and acidic residues" evidence="1">
    <location>
        <begin position="179"/>
        <end position="190"/>
    </location>
</feature>
<evidence type="ECO:0000256" key="1">
    <source>
        <dbReference type="SAM" id="MobiDB-lite"/>
    </source>
</evidence>
<dbReference type="Proteomes" id="UP001168537">
    <property type="component" value="Unassembled WGS sequence"/>
</dbReference>
<comment type="caution">
    <text evidence="2">The sequence shown here is derived from an EMBL/GenBank/DDBJ whole genome shotgun (WGS) entry which is preliminary data.</text>
</comment>
<organism evidence="2 3">
    <name type="scientific">Nocardioides abyssi</name>
    <dbReference type="NCBI Taxonomy" id="3058370"/>
    <lineage>
        <taxon>Bacteria</taxon>
        <taxon>Bacillati</taxon>
        <taxon>Actinomycetota</taxon>
        <taxon>Actinomycetes</taxon>
        <taxon>Propionibacteriales</taxon>
        <taxon>Nocardioidaceae</taxon>
        <taxon>Nocardioides</taxon>
    </lineage>
</organism>
<dbReference type="EMBL" id="JAUHJR010000008">
    <property type="protein sequence ID" value="MDN4162955.1"/>
    <property type="molecule type" value="Genomic_DNA"/>
</dbReference>
<feature type="compositionally biased region" description="Polar residues" evidence="1">
    <location>
        <begin position="194"/>
        <end position="203"/>
    </location>
</feature>
<dbReference type="SUPFAM" id="SSF88946">
    <property type="entry name" value="Sigma2 domain of RNA polymerase sigma factors"/>
    <property type="match status" value="1"/>
</dbReference>
<dbReference type="InterPro" id="IPR013325">
    <property type="entry name" value="RNA_pol_sigma_r2"/>
</dbReference>
<dbReference type="Gene3D" id="1.10.1740.10">
    <property type="match status" value="1"/>
</dbReference>
<gene>
    <name evidence="2" type="ORF">QWY29_16420</name>
</gene>
<evidence type="ECO:0000313" key="3">
    <source>
        <dbReference type="Proteomes" id="UP001168537"/>
    </source>
</evidence>
<sequence>MQQGELLWTAHHNYITSTARSISRSYAKVEEEDVTQEIWVFLWKKEPAFLEQERSDEYIRRSILNVARNYAAKMRDTALRETDTFYYTLEEVKDLLPHFFGLYESWALAPVPDGAATMTRNDNVEMMCDLSLAMDKLSAAQREILVRKYGDGEELSEPKDRQQASRAVIRLWKTLNTETDKRAKAHEGPGNRKVISNSKSVYDTKSAVDD</sequence>
<keyword evidence="3" id="KW-1185">Reference proteome</keyword>